<dbReference type="GO" id="GO:0080120">
    <property type="term" value="P:CAAX-box protein maturation"/>
    <property type="evidence" value="ECO:0007669"/>
    <property type="project" value="UniProtKB-ARBA"/>
</dbReference>
<gene>
    <name evidence="3" type="ordered locus">Slin_2841</name>
</gene>
<dbReference type="Pfam" id="PF02517">
    <property type="entry name" value="Rce1-like"/>
    <property type="match status" value="1"/>
</dbReference>
<dbReference type="GO" id="GO:0004175">
    <property type="term" value="F:endopeptidase activity"/>
    <property type="evidence" value="ECO:0007669"/>
    <property type="project" value="UniProtKB-ARBA"/>
</dbReference>
<feature type="transmembrane region" description="Helical" evidence="1">
    <location>
        <begin position="6"/>
        <end position="26"/>
    </location>
</feature>
<proteinExistence type="predicted"/>
<dbReference type="HOGENOM" id="CLU_1110851_0_0_10"/>
<reference evidence="3 4" key="1">
    <citation type="journal article" date="2010" name="Stand. Genomic Sci.">
        <title>Complete genome sequence of Spirosoma linguale type strain (1).</title>
        <authorList>
            <person name="Lail K."/>
            <person name="Sikorski J."/>
            <person name="Saunders E."/>
            <person name="Lapidus A."/>
            <person name="Glavina Del Rio T."/>
            <person name="Copeland A."/>
            <person name="Tice H."/>
            <person name="Cheng J.-F."/>
            <person name="Lucas S."/>
            <person name="Nolan M."/>
            <person name="Bruce D."/>
            <person name="Goodwin L."/>
            <person name="Pitluck S."/>
            <person name="Ivanova N."/>
            <person name="Mavromatis K."/>
            <person name="Ovchinnikova G."/>
            <person name="Pati A."/>
            <person name="Chen A."/>
            <person name="Palaniappan K."/>
            <person name="Land M."/>
            <person name="Hauser L."/>
            <person name="Chang Y.-J."/>
            <person name="Jeffries C.D."/>
            <person name="Chain P."/>
            <person name="Brettin T."/>
            <person name="Detter J.C."/>
            <person name="Schuetze A."/>
            <person name="Rohde M."/>
            <person name="Tindall B.J."/>
            <person name="Goeker M."/>
            <person name="Bristow J."/>
            <person name="Eisen J.A."/>
            <person name="Markowitz V."/>
            <person name="Hugenholtz P."/>
            <person name="Kyrpides N.C."/>
            <person name="Klenk H.-P."/>
            <person name="Chen F."/>
        </authorList>
    </citation>
    <scope>NUCLEOTIDE SEQUENCE [LARGE SCALE GENOMIC DNA]</scope>
    <source>
        <strain evidence="4">ATCC 33905 / DSM 74 / LMG 10896 / Claus 1</strain>
    </source>
</reference>
<feature type="domain" description="CAAX prenyl protease 2/Lysostaphin resistance protein A-like" evidence="2">
    <location>
        <begin position="111"/>
        <end position="208"/>
    </location>
</feature>
<protein>
    <submittedName>
        <fullName evidence="3">Abortive infection protein</fullName>
    </submittedName>
</protein>
<keyword evidence="4" id="KW-1185">Reference proteome</keyword>
<keyword evidence="1" id="KW-1133">Transmembrane helix</keyword>
<sequence length="250" mass="28952">MNTYQFGRIFLINSLLILTVNGLFYWQPFKALLAQRPVAISLGLALYVIQTLVTYRLAGRQKGWLIQPFQGRRLLQGFGAILLIEVMTIALISIFTTHSQGNALPSRLPDYLLVFIFNSLPGALLEEWLFRYLPLRFAQQSNQRFKSILLCLRVLIFFTLCHVPAYLLQHERSLTELGQVFVMGGCFLGVYLMTRNLFFTALFHGLTNNPLYLIESPYYWLYFYTTIAVVSVFWAFLNHRNQHKTLPVNP</sequence>
<keyword evidence="1" id="KW-0812">Transmembrane</keyword>
<accession>D2QJE2</accession>
<feature type="transmembrane region" description="Helical" evidence="1">
    <location>
        <begin position="108"/>
        <end position="125"/>
    </location>
</feature>
<evidence type="ECO:0000256" key="1">
    <source>
        <dbReference type="SAM" id="Phobius"/>
    </source>
</evidence>
<feature type="transmembrane region" description="Helical" evidence="1">
    <location>
        <begin position="78"/>
        <end position="96"/>
    </location>
</feature>
<organism evidence="3 4">
    <name type="scientific">Spirosoma linguale (strain ATCC 33905 / DSM 74 / LMG 10896 / Claus 1)</name>
    <dbReference type="NCBI Taxonomy" id="504472"/>
    <lineage>
        <taxon>Bacteria</taxon>
        <taxon>Pseudomonadati</taxon>
        <taxon>Bacteroidota</taxon>
        <taxon>Cytophagia</taxon>
        <taxon>Cytophagales</taxon>
        <taxon>Cytophagaceae</taxon>
        <taxon>Spirosoma</taxon>
    </lineage>
</organism>
<dbReference type="InterPro" id="IPR003675">
    <property type="entry name" value="Rce1/LyrA-like_dom"/>
</dbReference>
<feature type="transmembrane region" description="Helical" evidence="1">
    <location>
        <begin position="180"/>
        <end position="206"/>
    </location>
</feature>
<feature type="transmembrane region" description="Helical" evidence="1">
    <location>
        <begin position="218"/>
        <end position="237"/>
    </location>
</feature>
<dbReference type="EMBL" id="CP001769">
    <property type="protein sequence ID" value="ADB38855.1"/>
    <property type="molecule type" value="Genomic_DNA"/>
</dbReference>
<evidence type="ECO:0000259" key="2">
    <source>
        <dbReference type="Pfam" id="PF02517"/>
    </source>
</evidence>
<feature type="transmembrane region" description="Helical" evidence="1">
    <location>
        <begin position="38"/>
        <end position="58"/>
    </location>
</feature>
<name>D2QJE2_SPILD</name>
<dbReference type="Proteomes" id="UP000002028">
    <property type="component" value="Chromosome"/>
</dbReference>
<feature type="transmembrane region" description="Helical" evidence="1">
    <location>
        <begin position="145"/>
        <end position="168"/>
    </location>
</feature>
<evidence type="ECO:0000313" key="4">
    <source>
        <dbReference type="Proteomes" id="UP000002028"/>
    </source>
</evidence>
<keyword evidence="1" id="KW-0472">Membrane</keyword>
<dbReference type="KEGG" id="sli:Slin_2841"/>
<dbReference type="AlphaFoldDB" id="D2QJE2"/>
<dbReference type="RefSeq" id="WP_012927385.1">
    <property type="nucleotide sequence ID" value="NC_013730.1"/>
</dbReference>
<evidence type="ECO:0000313" key="3">
    <source>
        <dbReference type="EMBL" id="ADB38855.1"/>
    </source>
</evidence>